<comment type="function">
    <text evidence="1">Involved in the transposition of the insertion sequence.</text>
</comment>
<protein>
    <submittedName>
        <fullName evidence="4">IS3 family transposase</fullName>
    </submittedName>
</protein>
<dbReference type="Pfam" id="PF13333">
    <property type="entry name" value="rve_2"/>
    <property type="match status" value="1"/>
</dbReference>
<dbReference type="Pfam" id="PF00665">
    <property type="entry name" value="rve"/>
    <property type="match status" value="1"/>
</dbReference>
<dbReference type="Gene3D" id="3.30.420.10">
    <property type="entry name" value="Ribonuclease H-like superfamily/Ribonuclease H"/>
    <property type="match status" value="1"/>
</dbReference>
<dbReference type="InterPro" id="IPR002514">
    <property type="entry name" value="Transposase_8"/>
</dbReference>
<evidence type="ECO:0000313" key="4">
    <source>
        <dbReference type="EMBL" id="TMN20830.1"/>
    </source>
</evidence>
<reference evidence="4 5" key="1">
    <citation type="submission" date="2019-05" db="EMBL/GenBank/DDBJ databases">
        <title>Genomic analysis of Lentibacillus sp. NKC220-2.</title>
        <authorList>
            <person name="Oh Y.J."/>
        </authorList>
    </citation>
    <scope>NUCLEOTIDE SEQUENCE [LARGE SCALE GENOMIC DNA]</scope>
    <source>
        <strain evidence="4 5">NKC220-2</strain>
    </source>
</reference>
<dbReference type="Proteomes" id="UP000306980">
    <property type="component" value="Unassembled WGS sequence"/>
</dbReference>
<dbReference type="GO" id="GO:0004803">
    <property type="term" value="F:transposase activity"/>
    <property type="evidence" value="ECO:0007669"/>
    <property type="project" value="InterPro"/>
</dbReference>
<keyword evidence="2" id="KW-0175">Coiled coil</keyword>
<dbReference type="GO" id="GO:0006313">
    <property type="term" value="P:DNA transposition"/>
    <property type="evidence" value="ECO:0007669"/>
    <property type="project" value="InterPro"/>
</dbReference>
<dbReference type="OrthoDB" id="9775203at2"/>
<dbReference type="Pfam" id="PF13276">
    <property type="entry name" value="HTH_21"/>
    <property type="match status" value="1"/>
</dbReference>
<dbReference type="EMBL" id="VCIA01000001">
    <property type="protein sequence ID" value="TMN20830.1"/>
    <property type="molecule type" value="Genomic_DNA"/>
</dbReference>
<dbReference type="RefSeq" id="WP_138600522.1">
    <property type="nucleotide sequence ID" value="NZ_VCIA01000001.1"/>
</dbReference>
<organism evidence="4 5">
    <name type="scientific">Lentibacillus cibarius</name>
    <dbReference type="NCBI Taxonomy" id="2583219"/>
    <lineage>
        <taxon>Bacteria</taxon>
        <taxon>Bacillati</taxon>
        <taxon>Bacillota</taxon>
        <taxon>Bacilli</taxon>
        <taxon>Bacillales</taxon>
        <taxon>Bacillaceae</taxon>
        <taxon>Lentibacillus</taxon>
    </lineage>
</organism>
<feature type="domain" description="Integrase catalytic" evidence="3">
    <location>
        <begin position="210"/>
        <end position="367"/>
    </location>
</feature>
<dbReference type="PANTHER" id="PTHR46889">
    <property type="entry name" value="TRANSPOSASE INSF FOR INSERTION SEQUENCE IS3B-RELATED"/>
    <property type="match status" value="1"/>
</dbReference>
<feature type="coiled-coil region" evidence="2">
    <location>
        <begin position="58"/>
        <end position="85"/>
    </location>
</feature>
<dbReference type="AlphaFoldDB" id="A0A5S3QG18"/>
<evidence type="ECO:0000256" key="2">
    <source>
        <dbReference type="SAM" id="Coils"/>
    </source>
</evidence>
<gene>
    <name evidence="4" type="ORF">FFL34_00925</name>
</gene>
<dbReference type="PANTHER" id="PTHR46889:SF7">
    <property type="entry name" value="TRANSPOSASE FOR INSERTION SEQUENCE ELEMENT IS904"/>
    <property type="match status" value="1"/>
</dbReference>
<dbReference type="PROSITE" id="PS50994">
    <property type="entry name" value="INTEGRASE"/>
    <property type="match status" value="1"/>
</dbReference>
<dbReference type="NCBIfam" id="NF033516">
    <property type="entry name" value="transpos_IS3"/>
    <property type="match status" value="1"/>
</dbReference>
<dbReference type="Pfam" id="PF01527">
    <property type="entry name" value="HTH_Tnp_1"/>
    <property type="match status" value="1"/>
</dbReference>
<accession>A0A5S3QG18</accession>
<evidence type="ECO:0000259" key="3">
    <source>
        <dbReference type="PROSITE" id="PS50994"/>
    </source>
</evidence>
<proteinExistence type="predicted"/>
<dbReference type="InterPro" id="IPR025948">
    <property type="entry name" value="HTH-like_dom"/>
</dbReference>
<evidence type="ECO:0000256" key="1">
    <source>
        <dbReference type="ARBA" id="ARBA00002286"/>
    </source>
</evidence>
<evidence type="ECO:0000313" key="5">
    <source>
        <dbReference type="Proteomes" id="UP000306980"/>
    </source>
</evidence>
<dbReference type="InterPro" id="IPR036397">
    <property type="entry name" value="RNaseH_sf"/>
</dbReference>
<sequence>MKRKQYTPEFKSQIVLEILKEEKPMSQIASENGIHVNQLHKWKTHFLQEMPQMFNKQNKDQEKMKADYEEKLENLYTEVGKLTTQLSWIKKKNLASTTTRRERMEMVDWEATELPISQQADLLGINRSSLYYKPVQPSPEEVAIKHRIDEIYTKYPFFGSRRIAELLNVNRKRVQRHMREMGIQAIYPGPNLSKRNLQHRVYPYLLKGVTINRPDQVWSIDITYIRLHNNWMYLTAIIDWYSRFIISWELDQTLAIDFVLDTVRRALTIGTPDIFNSDQGSHFTSPKYIDLLKEYPLQISMDARGRALDNIMIERFWRSLKYEEVYLKDYGTPREARKNIREYMDLYNYDRPHQSLNYKVPGSIYFQ</sequence>
<dbReference type="SUPFAM" id="SSF53098">
    <property type="entry name" value="Ribonuclease H-like"/>
    <property type="match status" value="1"/>
</dbReference>
<dbReference type="InterPro" id="IPR001584">
    <property type="entry name" value="Integrase_cat-core"/>
</dbReference>
<comment type="caution">
    <text evidence="4">The sequence shown here is derived from an EMBL/GenBank/DDBJ whole genome shotgun (WGS) entry which is preliminary data.</text>
</comment>
<dbReference type="InterPro" id="IPR012337">
    <property type="entry name" value="RNaseH-like_sf"/>
</dbReference>
<dbReference type="GO" id="GO:0015074">
    <property type="term" value="P:DNA integration"/>
    <property type="evidence" value="ECO:0007669"/>
    <property type="project" value="InterPro"/>
</dbReference>
<dbReference type="GO" id="GO:0003677">
    <property type="term" value="F:DNA binding"/>
    <property type="evidence" value="ECO:0007669"/>
    <property type="project" value="InterPro"/>
</dbReference>
<name>A0A5S3QG18_9BACI</name>
<dbReference type="InterPro" id="IPR009057">
    <property type="entry name" value="Homeodomain-like_sf"/>
</dbReference>
<dbReference type="SUPFAM" id="SSF46689">
    <property type="entry name" value="Homeodomain-like"/>
    <property type="match status" value="1"/>
</dbReference>
<dbReference type="InterPro" id="IPR050900">
    <property type="entry name" value="Transposase_IS3/IS150/IS904"/>
</dbReference>
<dbReference type="InterPro" id="IPR048020">
    <property type="entry name" value="Transpos_IS3"/>
</dbReference>